<comment type="caution">
    <text evidence="2">The sequence shown here is derived from an EMBL/GenBank/DDBJ whole genome shotgun (WGS) entry which is preliminary data.</text>
</comment>
<evidence type="ECO:0000256" key="1">
    <source>
        <dbReference type="SAM" id="SignalP"/>
    </source>
</evidence>
<evidence type="ECO:0000313" key="2">
    <source>
        <dbReference type="EMBL" id="RUS66040.1"/>
    </source>
</evidence>
<name>A0A433SBD2_9BURK</name>
<dbReference type="RefSeq" id="WP_126980578.1">
    <property type="nucleotide sequence ID" value="NZ_PQSP01000007.1"/>
</dbReference>
<keyword evidence="3" id="KW-1185">Reference proteome</keyword>
<proteinExistence type="predicted"/>
<feature type="signal peptide" evidence="1">
    <location>
        <begin position="1"/>
        <end position="22"/>
    </location>
</feature>
<accession>A0A433SBD2</accession>
<dbReference type="EMBL" id="PQSP01000007">
    <property type="protein sequence ID" value="RUS66040.1"/>
    <property type="molecule type" value="Genomic_DNA"/>
</dbReference>
<sequence precursor="true">MNIQRHILLLLCLPWVCLSATAQPTDMNDTQQLREYVYQQCIAEEGEDNGGCRCVADALAQQFNTKEWAVFISALNNSDQLPAEVTINDLNSMLSKMEQIDAKCSNL</sequence>
<feature type="chain" id="PRO_5019145869" evidence="1">
    <location>
        <begin position="23"/>
        <end position="107"/>
    </location>
</feature>
<reference evidence="2 3" key="1">
    <citation type="submission" date="2018-01" db="EMBL/GenBank/DDBJ databases">
        <title>Saezia sanguinis gen. nov., sp. nov., in the order Burkholderiales isolated from human blood.</title>
        <authorList>
            <person name="Medina-Pascual M.J."/>
            <person name="Valdezate S."/>
            <person name="Monzon S."/>
            <person name="Cuesta I."/>
            <person name="Carrasco G."/>
            <person name="Villalon P."/>
            <person name="Saez-Nieto J.A."/>
        </authorList>
    </citation>
    <scope>NUCLEOTIDE SEQUENCE [LARGE SCALE GENOMIC DNA]</scope>
    <source>
        <strain evidence="2 3">CNM695-12</strain>
    </source>
</reference>
<evidence type="ECO:0000313" key="3">
    <source>
        <dbReference type="Proteomes" id="UP000286947"/>
    </source>
</evidence>
<keyword evidence="1" id="KW-0732">Signal</keyword>
<dbReference type="Proteomes" id="UP000286947">
    <property type="component" value="Unassembled WGS sequence"/>
</dbReference>
<protein>
    <submittedName>
        <fullName evidence="2">Uncharacterized protein</fullName>
    </submittedName>
</protein>
<dbReference type="AlphaFoldDB" id="A0A433SBD2"/>
<organism evidence="2 3">
    <name type="scientific">Saezia sanguinis</name>
    <dbReference type="NCBI Taxonomy" id="1965230"/>
    <lineage>
        <taxon>Bacteria</taxon>
        <taxon>Pseudomonadati</taxon>
        <taxon>Pseudomonadota</taxon>
        <taxon>Betaproteobacteria</taxon>
        <taxon>Burkholderiales</taxon>
        <taxon>Saeziaceae</taxon>
        <taxon>Saezia</taxon>
    </lineage>
</organism>
<gene>
    <name evidence="2" type="ORF">CUZ56_02398</name>
</gene>